<gene>
    <name evidence="1" type="ORF">ES288_D05G090600v1</name>
</gene>
<organism evidence="1 2">
    <name type="scientific">Gossypium darwinii</name>
    <name type="common">Darwin's cotton</name>
    <name type="synonym">Gossypium barbadense var. darwinii</name>
    <dbReference type="NCBI Taxonomy" id="34276"/>
    <lineage>
        <taxon>Eukaryota</taxon>
        <taxon>Viridiplantae</taxon>
        <taxon>Streptophyta</taxon>
        <taxon>Embryophyta</taxon>
        <taxon>Tracheophyta</taxon>
        <taxon>Spermatophyta</taxon>
        <taxon>Magnoliopsida</taxon>
        <taxon>eudicotyledons</taxon>
        <taxon>Gunneridae</taxon>
        <taxon>Pentapetalae</taxon>
        <taxon>rosids</taxon>
        <taxon>malvids</taxon>
        <taxon>Malvales</taxon>
        <taxon>Malvaceae</taxon>
        <taxon>Malvoideae</taxon>
        <taxon>Gossypium</taxon>
    </lineage>
</organism>
<name>A0A5D2CI47_GOSDA</name>
<proteinExistence type="predicted"/>
<reference evidence="1 2" key="1">
    <citation type="submission" date="2019-06" db="EMBL/GenBank/DDBJ databases">
        <title>WGS assembly of Gossypium darwinii.</title>
        <authorList>
            <person name="Chen Z.J."/>
            <person name="Sreedasyam A."/>
            <person name="Ando A."/>
            <person name="Song Q."/>
            <person name="De L."/>
            <person name="Hulse-Kemp A."/>
            <person name="Ding M."/>
            <person name="Ye W."/>
            <person name="Kirkbride R."/>
            <person name="Jenkins J."/>
            <person name="Plott C."/>
            <person name="Lovell J."/>
            <person name="Lin Y.-M."/>
            <person name="Vaughn R."/>
            <person name="Liu B."/>
            <person name="Li W."/>
            <person name="Simpson S."/>
            <person name="Scheffler B."/>
            <person name="Saski C."/>
            <person name="Grover C."/>
            <person name="Hu G."/>
            <person name="Conover J."/>
            <person name="Carlson J."/>
            <person name="Shu S."/>
            <person name="Boston L."/>
            <person name="Williams M."/>
            <person name="Peterson D."/>
            <person name="Mcgee K."/>
            <person name="Jones D."/>
            <person name="Wendel J."/>
            <person name="Stelly D."/>
            <person name="Grimwood J."/>
            <person name="Schmutz J."/>
        </authorList>
    </citation>
    <scope>NUCLEOTIDE SEQUENCE [LARGE SCALE GENOMIC DNA]</scope>
    <source>
        <strain evidence="1">1808015.09</strain>
    </source>
</reference>
<keyword evidence="2" id="KW-1185">Reference proteome</keyword>
<evidence type="ECO:0000313" key="2">
    <source>
        <dbReference type="Proteomes" id="UP000323506"/>
    </source>
</evidence>
<accession>A0A5D2CI47</accession>
<dbReference type="AlphaFoldDB" id="A0A5D2CI47"/>
<evidence type="ECO:0000313" key="1">
    <source>
        <dbReference type="EMBL" id="TYG67626.1"/>
    </source>
</evidence>
<sequence>MSNPWCNDGKSPQNPCNSNTVFENSPDLLLGWFKNLNAQHKQELIIELSTKVQGLSMEKQLPTERAEVDDDLKARHFQQLLQRLSSKKNNVGSKIHKAYLGVQRRYIIEHEDQHLLKPDKLSNLKSIDSRAGSPVVRKEGAISEVGSSLNPELFKIKKFSIRRPQSEQGGATHESRAN</sequence>
<dbReference type="EMBL" id="CM017705">
    <property type="protein sequence ID" value="TYG67626.1"/>
    <property type="molecule type" value="Genomic_DNA"/>
</dbReference>
<dbReference type="Proteomes" id="UP000323506">
    <property type="component" value="Chromosome D05"/>
</dbReference>
<protein>
    <submittedName>
        <fullName evidence="1">Uncharacterized protein</fullName>
    </submittedName>
</protein>